<dbReference type="Gene3D" id="3.40.50.300">
    <property type="entry name" value="P-loop containing nucleotide triphosphate hydrolases"/>
    <property type="match status" value="1"/>
</dbReference>
<gene>
    <name evidence="5" type="ORF">ACFO6V_17210</name>
</gene>
<evidence type="ECO:0000256" key="3">
    <source>
        <dbReference type="SAM" id="MobiDB-lite"/>
    </source>
</evidence>
<reference evidence="6" key="1">
    <citation type="journal article" date="2019" name="Int. J. Syst. Evol. Microbiol.">
        <title>The Global Catalogue of Microorganisms (GCM) 10K type strain sequencing project: providing services to taxonomists for standard genome sequencing and annotation.</title>
        <authorList>
            <consortium name="The Broad Institute Genomics Platform"/>
            <consortium name="The Broad Institute Genome Sequencing Center for Infectious Disease"/>
            <person name="Wu L."/>
            <person name="Ma J."/>
        </authorList>
    </citation>
    <scope>NUCLEOTIDE SEQUENCE [LARGE SCALE GENOMIC DNA]</scope>
    <source>
        <strain evidence="6">CCUG 42722</strain>
    </source>
</reference>
<dbReference type="PANTHER" id="PTHR24220">
    <property type="entry name" value="IMPORT ATP-BINDING PROTEIN"/>
    <property type="match status" value="1"/>
</dbReference>
<dbReference type="PROSITE" id="PS00211">
    <property type="entry name" value="ABC_TRANSPORTER_1"/>
    <property type="match status" value="1"/>
</dbReference>
<proteinExistence type="predicted"/>
<protein>
    <submittedName>
        <fullName evidence="5">ATP-binding cassette domain-containing protein</fullName>
    </submittedName>
</protein>
<accession>A0ABV9HIP1</accession>
<sequence>MSHHLIKPVREHEDSVDGPEQVDRPILSLRDAEVRTADGTKLLAIASLDVLAGQRIAVTGPSGSGKSLLLSTLTGRWPTGLRFTGERTTRIGRIGFVPQRGLDALHPLIPLARQLRMVTGADPARISTVLAAVGLDDPALHRRRPTELSGGQAQRASVALAALTDAPLVLADEPTSALDHESRDQTLRLLEEIVSLRQTLVVATHDIAVVRALGARHLAVSDGVVTELSPAAGPGAESGSIQ</sequence>
<evidence type="ECO:0000313" key="5">
    <source>
        <dbReference type="EMBL" id="MFC4629992.1"/>
    </source>
</evidence>
<dbReference type="InterPro" id="IPR015854">
    <property type="entry name" value="ABC_transpr_LolD-like"/>
</dbReference>
<dbReference type="RefSeq" id="WP_377137281.1">
    <property type="nucleotide sequence ID" value="NZ_JBHSFI010000005.1"/>
</dbReference>
<comment type="caution">
    <text evidence="5">The sequence shown here is derived from an EMBL/GenBank/DDBJ whole genome shotgun (WGS) entry which is preliminary data.</text>
</comment>
<organism evidence="5 6">
    <name type="scientific">Promicromonospora alba</name>
    <dbReference type="NCBI Taxonomy" id="1616110"/>
    <lineage>
        <taxon>Bacteria</taxon>
        <taxon>Bacillati</taxon>
        <taxon>Actinomycetota</taxon>
        <taxon>Actinomycetes</taxon>
        <taxon>Micrococcales</taxon>
        <taxon>Promicromonosporaceae</taxon>
        <taxon>Promicromonospora</taxon>
    </lineage>
</organism>
<dbReference type="GO" id="GO:0005524">
    <property type="term" value="F:ATP binding"/>
    <property type="evidence" value="ECO:0007669"/>
    <property type="project" value="UniProtKB-KW"/>
</dbReference>
<dbReference type="SUPFAM" id="SSF52540">
    <property type="entry name" value="P-loop containing nucleoside triphosphate hydrolases"/>
    <property type="match status" value="1"/>
</dbReference>
<dbReference type="EMBL" id="JBHSFI010000005">
    <property type="protein sequence ID" value="MFC4629992.1"/>
    <property type="molecule type" value="Genomic_DNA"/>
</dbReference>
<dbReference type="InterPro" id="IPR027417">
    <property type="entry name" value="P-loop_NTPase"/>
</dbReference>
<dbReference type="InterPro" id="IPR017871">
    <property type="entry name" value="ABC_transporter-like_CS"/>
</dbReference>
<dbReference type="InterPro" id="IPR003439">
    <property type="entry name" value="ABC_transporter-like_ATP-bd"/>
</dbReference>
<dbReference type="PROSITE" id="PS50893">
    <property type="entry name" value="ABC_TRANSPORTER_2"/>
    <property type="match status" value="1"/>
</dbReference>
<evidence type="ECO:0000259" key="4">
    <source>
        <dbReference type="PROSITE" id="PS50893"/>
    </source>
</evidence>
<dbReference type="SMART" id="SM00382">
    <property type="entry name" value="AAA"/>
    <property type="match status" value="1"/>
</dbReference>
<feature type="region of interest" description="Disordered" evidence="3">
    <location>
        <begin position="1"/>
        <end position="21"/>
    </location>
</feature>
<keyword evidence="6" id="KW-1185">Reference proteome</keyword>
<evidence type="ECO:0000256" key="2">
    <source>
        <dbReference type="ARBA" id="ARBA00022840"/>
    </source>
</evidence>
<feature type="domain" description="ABC transporter" evidence="4">
    <location>
        <begin position="27"/>
        <end position="241"/>
    </location>
</feature>
<evidence type="ECO:0000313" key="6">
    <source>
        <dbReference type="Proteomes" id="UP001596011"/>
    </source>
</evidence>
<dbReference type="InterPro" id="IPR003593">
    <property type="entry name" value="AAA+_ATPase"/>
</dbReference>
<keyword evidence="1" id="KW-0547">Nucleotide-binding</keyword>
<evidence type="ECO:0000256" key="1">
    <source>
        <dbReference type="ARBA" id="ARBA00022741"/>
    </source>
</evidence>
<dbReference type="Proteomes" id="UP001596011">
    <property type="component" value="Unassembled WGS sequence"/>
</dbReference>
<name>A0ABV9HIP1_9MICO</name>
<dbReference type="Pfam" id="PF00005">
    <property type="entry name" value="ABC_tran"/>
    <property type="match status" value="1"/>
</dbReference>
<keyword evidence="2 5" id="KW-0067">ATP-binding</keyword>